<protein>
    <recommendedName>
        <fullName evidence="14">Delta-like protein</fullName>
    </recommendedName>
</protein>
<dbReference type="PROSITE" id="PS50026">
    <property type="entry name" value="EGF_3"/>
    <property type="match status" value="7"/>
</dbReference>
<feature type="region of interest" description="Disordered" evidence="15">
    <location>
        <begin position="804"/>
        <end position="843"/>
    </location>
</feature>
<evidence type="ECO:0000256" key="5">
    <source>
        <dbReference type="ARBA" id="ARBA00022729"/>
    </source>
</evidence>
<dbReference type="RefSeq" id="XP_013094414.2">
    <property type="nucleotide sequence ID" value="XM_013238960.2"/>
</dbReference>
<keyword evidence="7" id="KW-0106">Calcium</keyword>
<dbReference type="FunFam" id="2.10.25.10:FF:000064">
    <property type="entry name" value="Delta-like protein"/>
    <property type="match status" value="1"/>
</dbReference>
<feature type="domain" description="EGF-like" evidence="18">
    <location>
        <begin position="338"/>
        <end position="374"/>
    </location>
</feature>
<dbReference type="VEuPathDB" id="VectorBase:BGLAX_040131"/>
<dbReference type="SMART" id="SM00179">
    <property type="entry name" value="EGF_CA"/>
    <property type="match status" value="7"/>
</dbReference>
<gene>
    <name evidence="20" type="primary">106078170</name>
</gene>
<reference evidence="20" key="2">
    <citation type="submission" date="2013-03" db="EMBL/GenBank/DDBJ databases">
        <title>Sequence assembly of the Biomphalaria glabrata genome version 4.3.</title>
        <authorList>
            <person name="Warren W."/>
            <person name="Wilson R.K."/>
            <person name="Hillier L.W."/>
            <person name="Minx P."/>
        </authorList>
    </citation>
    <scope>NUCLEOTIDE SEQUENCE</scope>
    <source>
        <strain evidence="20">BB02</strain>
    </source>
</reference>
<feature type="compositionally biased region" description="Polar residues" evidence="15">
    <location>
        <begin position="827"/>
        <end position="841"/>
    </location>
</feature>
<keyword evidence="2 14" id="KW-0217">Developmental protein</keyword>
<dbReference type="InterPro" id="IPR009030">
    <property type="entry name" value="Growth_fac_rcpt_cys_sf"/>
</dbReference>
<feature type="disulfide bond" evidence="12">
    <location>
        <begin position="554"/>
        <end position="563"/>
    </location>
</feature>
<feature type="disulfide bond" evidence="12">
    <location>
        <begin position="402"/>
        <end position="411"/>
    </location>
</feature>
<keyword evidence="4 14" id="KW-0812">Transmembrane</keyword>
<dbReference type="SUPFAM" id="SSF57196">
    <property type="entry name" value="EGF/Laminin"/>
    <property type="match status" value="1"/>
</dbReference>
<dbReference type="GO" id="GO:0005886">
    <property type="term" value="C:plasma membrane"/>
    <property type="evidence" value="ECO:0007669"/>
    <property type="project" value="UniProtKB-ARBA"/>
</dbReference>
<dbReference type="STRING" id="6526.A0A2C9K1Q7"/>
<dbReference type="GO" id="GO:0042063">
    <property type="term" value="P:gliogenesis"/>
    <property type="evidence" value="ECO:0007669"/>
    <property type="project" value="UniProtKB-ARBA"/>
</dbReference>
<evidence type="ECO:0000256" key="15">
    <source>
        <dbReference type="SAM" id="MobiDB-lite"/>
    </source>
</evidence>
<dbReference type="FunFam" id="2.10.25.10:FF:000143">
    <property type="entry name" value="Protein crumbs 1"/>
    <property type="match status" value="2"/>
</dbReference>
<dbReference type="PANTHER" id="PTHR12916">
    <property type="entry name" value="CYTOCHROME C OXIDASE POLYPEPTIDE VIC-2"/>
    <property type="match status" value="1"/>
</dbReference>
<evidence type="ECO:0000259" key="19">
    <source>
        <dbReference type="PROSITE" id="PS51051"/>
    </source>
</evidence>
<keyword evidence="9 14" id="KW-0472">Membrane</keyword>
<dbReference type="InterPro" id="IPR013032">
    <property type="entry name" value="EGF-like_CS"/>
</dbReference>
<dbReference type="InterPro" id="IPR001881">
    <property type="entry name" value="EGF-like_Ca-bd_dom"/>
</dbReference>
<feature type="disulfide bond" evidence="12">
    <location>
        <begin position="440"/>
        <end position="449"/>
    </location>
</feature>
<dbReference type="GO" id="GO:0007219">
    <property type="term" value="P:Notch signaling pathway"/>
    <property type="evidence" value="ECO:0007669"/>
    <property type="project" value="InterPro"/>
</dbReference>
<evidence type="ECO:0000256" key="14">
    <source>
        <dbReference type="RuleBase" id="RU280815"/>
    </source>
</evidence>
<dbReference type="EnsemblMetazoa" id="BGLB011773-RB">
    <property type="protein sequence ID" value="BGLB011773-PB"/>
    <property type="gene ID" value="BGLB011773"/>
</dbReference>
<dbReference type="Gene3D" id="2.60.40.3510">
    <property type="match status" value="1"/>
</dbReference>
<dbReference type="Gene3D" id="2.10.25.140">
    <property type="match status" value="1"/>
</dbReference>
<dbReference type="EnsemblMetazoa" id="BGLB011773-RE">
    <property type="protein sequence ID" value="BGLB011773-PE"/>
    <property type="gene ID" value="BGLB011773"/>
</dbReference>
<reference evidence="20" key="3">
    <citation type="submission" date="2020-05" db="UniProtKB">
        <authorList>
            <consortium name="EnsemblMetazoa"/>
        </authorList>
    </citation>
    <scope>IDENTIFICATION</scope>
    <source>
        <strain evidence="20">BB02</strain>
    </source>
</reference>
<evidence type="ECO:0000256" key="10">
    <source>
        <dbReference type="ARBA" id="ARBA00023157"/>
    </source>
</evidence>
<dbReference type="Pfam" id="PF21700">
    <property type="entry name" value="EGF_DL_JAG"/>
    <property type="match status" value="1"/>
</dbReference>
<evidence type="ECO:0000256" key="4">
    <source>
        <dbReference type="ARBA" id="ARBA00022692"/>
    </source>
</evidence>
<dbReference type="InterPro" id="IPR001774">
    <property type="entry name" value="DSL"/>
</dbReference>
<evidence type="ECO:0000313" key="21">
    <source>
        <dbReference type="Proteomes" id="UP000076420"/>
    </source>
</evidence>
<feature type="transmembrane region" description="Helical" evidence="16">
    <location>
        <begin position="621"/>
        <end position="645"/>
    </location>
</feature>
<evidence type="ECO:0000256" key="1">
    <source>
        <dbReference type="ARBA" id="ARBA00004479"/>
    </source>
</evidence>
<dbReference type="FunFam" id="2.10.25.10:FF:000122">
    <property type="entry name" value="Protein crumbs homolog 2"/>
    <property type="match status" value="1"/>
</dbReference>
<dbReference type="KEGG" id="bgt:106078170"/>
<dbReference type="FunFam" id="2.10.25.10:FF:000230">
    <property type="entry name" value="Delta-like protein"/>
    <property type="match status" value="1"/>
</dbReference>
<keyword evidence="11" id="KW-0325">Glycoprotein</keyword>
<feature type="disulfide bond" evidence="13">
    <location>
        <begin position="202"/>
        <end position="214"/>
    </location>
</feature>
<feature type="disulfide bond" evidence="12">
    <location>
        <begin position="478"/>
        <end position="487"/>
    </location>
</feature>
<evidence type="ECO:0000313" key="20">
    <source>
        <dbReference type="EnsemblMetazoa" id="BGLB011773-PC"/>
    </source>
</evidence>
<evidence type="ECO:0000256" key="7">
    <source>
        <dbReference type="ARBA" id="ARBA00022837"/>
    </source>
</evidence>
<dbReference type="SMART" id="SM00181">
    <property type="entry name" value="EGF"/>
    <property type="match status" value="9"/>
</dbReference>
<dbReference type="GO" id="GO:0005509">
    <property type="term" value="F:calcium ion binding"/>
    <property type="evidence" value="ECO:0007669"/>
    <property type="project" value="InterPro"/>
</dbReference>
<evidence type="ECO:0000256" key="13">
    <source>
        <dbReference type="PROSITE-ProRule" id="PRU00377"/>
    </source>
</evidence>
<dbReference type="SUPFAM" id="SSF57184">
    <property type="entry name" value="Growth factor receptor domain"/>
    <property type="match status" value="2"/>
</dbReference>
<comment type="function">
    <text evidence="14">Putative Notch ligand involved in the mediation of Notch signaling.</text>
</comment>
<feature type="disulfide bond" evidence="13">
    <location>
        <begin position="189"/>
        <end position="198"/>
    </location>
</feature>
<dbReference type="PROSITE" id="PS51051">
    <property type="entry name" value="DSL"/>
    <property type="match status" value="1"/>
</dbReference>
<dbReference type="RefSeq" id="XP_013094413.2">
    <property type="nucleotide sequence ID" value="XM_013238959.2"/>
</dbReference>
<feature type="domain" description="EGF-like" evidence="18">
    <location>
        <begin position="376"/>
        <end position="412"/>
    </location>
</feature>
<evidence type="ECO:0000259" key="18">
    <source>
        <dbReference type="PROSITE" id="PS50026"/>
    </source>
</evidence>
<evidence type="ECO:0000256" key="11">
    <source>
        <dbReference type="ARBA" id="ARBA00023180"/>
    </source>
</evidence>
<feature type="chain" id="PRO_5014284951" description="Delta-like protein" evidence="17">
    <location>
        <begin position="23"/>
        <end position="859"/>
    </location>
</feature>
<evidence type="ECO:0000256" key="12">
    <source>
        <dbReference type="PROSITE-ProRule" id="PRU00076"/>
    </source>
</evidence>
<dbReference type="EnsemblMetazoa" id="BGLB011773-RC">
    <property type="protein sequence ID" value="BGLB011773-PC"/>
    <property type="gene ID" value="BGLB011773"/>
</dbReference>
<keyword evidence="5 14" id="KW-0732">Signal</keyword>
<keyword evidence="8 14" id="KW-1133">Transmembrane helix</keyword>
<dbReference type="Pfam" id="PF12661">
    <property type="entry name" value="hEGF"/>
    <property type="match status" value="2"/>
</dbReference>
<dbReference type="Pfam" id="PF00008">
    <property type="entry name" value="EGF"/>
    <property type="match status" value="4"/>
</dbReference>
<dbReference type="GO" id="GO:0030855">
    <property type="term" value="P:epithelial cell differentiation"/>
    <property type="evidence" value="ECO:0007669"/>
    <property type="project" value="UniProtKB-ARBA"/>
</dbReference>
<feature type="signal peptide" evidence="17">
    <location>
        <begin position="1"/>
        <end position="22"/>
    </location>
</feature>
<reference evidence="20" key="1">
    <citation type="journal article" date="2004" name="J. Parasitol.">
        <title>The mitochondrial genome of Biomphalaria glabrata (Gastropoda: Basommatophora), intermediate host of Schistosoma mansoni.</title>
        <authorList>
            <person name="DeJong R.J."/>
            <person name="Emery A.M."/>
            <person name="Adema C.M."/>
        </authorList>
    </citation>
    <scope>NUCLEOTIDE SEQUENCE</scope>
    <source>
        <strain evidence="20">BB02</strain>
    </source>
</reference>
<feature type="disulfide bond" evidence="12">
    <location>
        <begin position="516"/>
        <end position="525"/>
    </location>
</feature>
<dbReference type="Pfam" id="PF07657">
    <property type="entry name" value="MNNL"/>
    <property type="match status" value="1"/>
</dbReference>
<dbReference type="CDD" id="cd00054">
    <property type="entry name" value="EGF_CA"/>
    <property type="match status" value="7"/>
</dbReference>
<accession>A0A2C9K1Q7</accession>
<evidence type="ECO:0000256" key="2">
    <source>
        <dbReference type="ARBA" id="ARBA00022473"/>
    </source>
</evidence>
<dbReference type="GO" id="GO:0048666">
    <property type="term" value="P:neuron development"/>
    <property type="evidence" value="ECO:0007669"/>
    <property type="project" value="UniProtKB-ARBA"/>
</dbReference>
<dbReference type="PROSITE" id="PS01187">
    <property type="entry name" value="EGF_CA"/>
    <property type="match status" value="1"/>
</dbReference>
<dbReference type="InterPro" id="IPR011651">
    <property type="entry name" value="Notch_ligand_N"/>
</dbReference>
<dbReference type="FunFam" id="2.10.25.140:FF:000001">
    <property type="entry name" value="Delta-like protein"/>
    <property type="match status" value="1"/>
</dbReference>
<dbReference type="Gene3D" id="2.10.25.10">
    <property type="entry name" value="Laminin"/>
    <property type="match status" value="8"/>
</dbReference>
<dbReference type="SMART" id="SM00051">
    <property type="entry name" value="DSL"/>
    <property type="match status" value="1"/>
</dbReference>
<dbReference type="PROSITE" id="PS00010">
    <property type="entry name" value="ASX_HYDROXYL"/>
    <property type="match status" value="5"/>
</dbReference>
<comment type="subcellular location">
    <subcellularLocation>
        <location evidence="1 14">Membrane</location>
        <topology evidence="1 14">Single-pass type I membrane protein</topology>
    </subcellularLocation>
</comment>
<keyword evidence="6 14" id="KW-0677">Repeat</keyword>
<feature type="domain" description="EGF-like" evidence="18">
    <location>
        <begin position="298"/>
        <end position="336"/>
    </location>
</feature>
<evidence type="ECO:0000256" key="16">
    <source>
        <dbReference type="SAM" id="Phobius"/>
    </source>
</evidence>
<dbReference type="VEuPathDB" id="VectorBase:BGLB011773"/>
<dbReference type="AlphaFoldDB" id="A0A2C9K1Q7"/>
<dbReference type="PROSITE" id="PS01186">
    <property type="entry name" value="EGF_2"/>
    <property type="match status" value="6"/>
</dbReference>
<dbReference type="PROSITE" id="PS00022">
    <property type="entry name" value="EGF_1"/>
    <property type="match status" value="8"/>
</dbReference>
<proteinExistence type="predicted"/>
<dbReference type="GO" id="GO:0035239">
    <property type="term" value="P:tube morphogenesis"/>
    <property type="evidence" value="ECO:0007669"/>
    <property type="project" value="UniProtKB-ARBA"/>
</dbReference>
<dbReference type="GO" id="GO:0000902">
    <property type="term" value="P:cell morphogenesis"/>
    <property type="evidence" value="ECO:0007669"/>
    <property type="project" value="UniProtKB-ARBA"/>
</dbReference>
<dbReference type="FunFam" id="2.10.25.10:FF:000321">
    <property type="entry name" value="Protein delta homolog 1"/>
    <property type="match status" value="1"/>
</dbReference>
<dbReference type="FunFam" id="2.10.25.10:FF:000018">
    <property type="entry name" value="Delta-like 1"/>
    <property type="match status" value="1"/>
</dbReference>
<feature type="disulfide bond" evidence="12">
    <location>
        <begin position="326"/>
        <end position="335"/>
    </location>
</feature>
<feature type="domain" description="EGF-like" evidence="18">
    <location>
        <begin position="490"/>
        <end position="526"/>
    </location>
</feature>
<dbReference type="PANTHER" id="PTHR12916:SF4">
    <property type="entry name" value="UNINFLATABLE, ISOFORM C"/>
    <property type="match status" value="1"/>
</dbReference>
<feature type="disulfide bond" evidence="13">
    <location>
        <begin position="222"/>
        <end position="231"/>
    </location>
</feature>
<dbReference type="InterPro" id="IPR000742">
    <property type="entry name" value="EGF"/>
</dbReference>
<feature type="disulfide bond" evidence="12">
    <location>
        <begin position="364"/>
        <end position="373"/>
    </location>
</feature>
<name>A0A2C9K1Q7_BIOGL</name>
<keyword evidence="3 12" id="KW-0245">EGF-like domain</keyword>
<keyword evidence="10 12" id="KW-1015">Disulfide bond</keyword>
<feature type="domain" description="EGF-like" evidence="18">
    <location>
        <begin position="452"/>
        <end position="488"/>
    </location>
</feature>
<evidence type="ECO:0000256" key="6">
    <source>
        <dbReference type="ARBA" id="ARBA00022737"/>
    </source>
</evidence>
<feature type="domain" description="EGF-like" evidence="18">
    <location>
        <begin position="528"/>
        <end position="564"/>
    </location>
</feature>
<organism evidence="20 21">
    <name type="scientific">Biomphalaria glabrata</name>
    <name type="common">Bloodfluke planorb</name>
    <name type="synonym">Freshwater snail</name>
    <dbReference type="NCBI Taxonomy" id="6526"/>
    <lineage>
        <taxon>Eukaryota</taxon>
        <taxon>Metazoa</taxon>
        <taxon>Spiralia</taxon>
        <taxon>Lophotrochozoa</taxon>
        <taxon>Mollusca</taxon>
        <taxon>Gastropoda</taxon>
        <taxon>Heterobranchia</taxon>
        <taxon>Euthyneura</taxon>
        <taxon>Panpulmonata</taxon>
        <taxon>Hygrophila</taxon>
        <taxon>Lymnaeoidea</taxon>
        <taxon>Planorbidae</taxon>
        <taxon>Biomphalaria</taxon>
    </lineage>
</organism>
<evidence type="ECO:0000256" key="8">
    <source>
        <dbReference type="ARBA" id="ARBA00022989"/>
    </source>
</evidence>
<feature type="domain" description="EGF-like" evidence="18">
    <location>
        <begin position="414"/>
        <end position="450"/>
    </location>
</feature>
<feature type="domain" description="DSL" evidence="19">
    <location>
        <begin position="187"/>
        <end position="231"/>
    </location>
</feature>
<dbReference type="Pfam" id="PF01414">
    <property type="entry name" value="DSL"/>
    <property type="match status" value="1"/>
</dbReference>
<evidence type="ECO:0000256" key="3">
    <source>
        <dbReference type="ARBA" id="ARBA00022536"/>
    </source>
</evidence>
<comment type="caution">
    <text evidence="12">Lacks conserved residue(s) required for the propagation of feature annotation.</text>
</comment>
<dbReference type="Proteomes" id="UP000076420">
    <property type="component" value="Unassembled WGS sequence"/>
</dbReference>
<dbReference type="RefSeq" id="XP_013094412.2">
    <property type="nucleotide sequence ID" value="XM_013238958.2"/>
</dbReference>
<dbReference type="FunFam" id="2.10.25.10:FF:000061">
    <property type="entry name" value="Delta-like protein"/>
    <property type="match status" value="1"/>
</dbReference>
<dbReference type="InterPro" id="IPR000152">
    <property type="entry name" value="EGF-type_Asp/Asn_hydroxyl_site"/>
</dbReference>
<sequence length="859" mass="94407">MSPAQYAVLWTLYILCVQETETSGVLELQIRSFRNDIGLTANNTCCSGFRQDGLCSSPCRTFFKVCLAHFQSDIGNNPEPKCTFANYTTPVLGKNTMDFTGLSNLPVQSQQNVFTFPVTQFQWPGDFSLIIEAWHDTTQDVPSRKDVQMVLIARLATIRAASSGPEWYNYTETFNNSTKQLVYAYRFVCEKNYYGAKCSDLCRPRDDQFGHYTCSANGSFLCMDGWDGRYCDTAVCLPGCDAANGFCDQPNECKCKLGWQGTYCKECIPYPGCQRGSCERPWQCNCQEGWGGLFCNQDLNFCTHHKPCRNNGICTNTGQGSYTCNCVGSYTGDNCERELDDCKSKPCMNNGVCKDIGNGFQCQCPQGFYGRQCEREAMSCKASPCLYGGTCIEKDETYYCVCPAGLTGRNCEQDINECLSSPCQNDGRCSDQLNGYRCVCQQGFSGSECQINDDDCKYKPCLNNGICIDAVNGYRCQCMAGFVGSLCQDNVNDCEMRPCANGGICTDEINDFSCECKPGFSGKDCSVQVKECKLHPCLNGGTCTDLLGDYSCSCPFGFWGKNCQLSERVVAASNDTLIRNTNTGALPTTDLKITTTNAPIDMLPTPSSSQEKETGLSLTEMLVIVCVGGGIPLIIIIIVVTFFLCRKRSFLNQRHTQDNLENLAREHNYINNMNNKCGDTFSSIPPSASNSSSIKISNEEQQDINKLKAKQFMLSGDCGGSDVAGSTASVMQISKSKQMLDDPMEYPSCSSAVISVGGSKNADIQAYEPPFRRLNVDSLQIDTGTANRGHHPDHSSHVLVKSSGQLRPSGSEQGMKDSPPLKGYSASLASPVTIAPQQQQPPAYLRHLRYDEDYLATEV</sequence>
<evidence type="ECO:0000256" key="17">
    <source>
        <dbReference type="SAM" id="SignalP"/>
    </source>
</evidence>
<dbReference type="OrthoDB" id="283575at2759"/>
<evidence type="ECO:0000256" key="9">
    <source>
        <dbReference type="ARBA" id="ARBA00023136"/>
    </source>
</evidence>
<dbReference type="InterPro" id="IPR018097">
    <property type="entry name" value="EGF_Ca-bd_CS"/>
</dbReference>